<dbReference type="CDD" id="cd24138">
    <property type="entry name" value="TtcA-like"/>
    <property type="match status" value="1"/>
</dbReference>
<sequence length="262" mass="29719">MIVIDYTDIERGKNTMELQRLLSYTRKAVDDYSMINSGDKIAVGISGGKDSLTLLYALHGLRRFYPNNFEIEAVTVNAGIEGMDFSPISRLCDELDVNYTVIDTDIYDIVYNIRRESNPCALCAKLRKGAFNKKAAELGCNKIAYAHHKDDVIETFMMSLLLEGRVHTFSPVTYLERSGLTLIRPLIYVNEADVIGFRNKYNLPVVKNLCPADGETRREYAKNLIKSLNKDLPGTHDRIFTAILNGTFDGWDERIAHKHTRT</sequence>
<gene>
    <name evidence="3" type="ORF">BN656_00465</name>
</gene>
<dbReference type="Proteomes" id="UP000018141">
    <property type="component" value="Unassembled WGS sequence"/>
</dbReference>
<name>R7ABK2_9FIRM</name>
<dbReference type="InterPro" id="IPR014729">
    <property type="entry name" value="Rossmann-like_a/b/a_fold"/>
</dbReference>
<feature type="domain" description="tRNA(Ile)-lysidine/2-thiocytidine synthase N-terminal" evidence="2">
    <location>
        <begin position="40"/>
        <end position="207"/>
    </location>
</feature>
<accession>R7ABK2</accession>
<dbReference type="AlphaFoldDB" id="R7ABK2"/>
<organism evidence="3 4">
    <name type="scientific">Bacteroides pectinophilus CAG:437</name>
    <dbReference type="NCBI Taxonomy" id="1263051"/>
    <lineage>
        <taxon>Bacteria</taxon>
        <taxon>Bacillati</taxon>
        <taxon>Bacillota</taxon>
        <taxon>Clostridia</taxon>
        <taxon>Eubacteriales</taxon>
    </lineage>
</organism>
<evidence type="ECO:0000313" key="3">
    <source>
        <dbReference type="EMBL" id="CDD55730.1"/>
    </source>
</evidence>
<dbReference type="GO" id="GO:0008033">
    <property type="term" value="P:tRNA processing"/>
    <property type="evidence" value="ECO:0007669"/>
    <property type="project" value="InterPro"/>
</dbReference>
<reference evidence="3" key="1">
    <citation type="submission" date="2012-11" db="EMBL/GenBank/DDBJ databases">
        <title>Dependencies among metagenomic species, viruses, plasmids and units of genetic variation.</title>
        <authorList>
            <person name="Nielsen H.B."/>
            <person name="Almeida M."/>
            <person name="Juncker A.S."/>
            <person name="Rasmussen S."/>
            <person name="Li J."/>
            <person name="Sunagawa S."/>
            <person name="Plichta D."/>
            <person name="Gautier L."/>
            <person name="Le Chatelier E."/>
            <person name="Peletier E."/>
            <person name="Bonde I."/>
            <person name="Nielsen T."/>
            <person name="Manichanh C."/>
            <person name="Arumugam M."/>
            <person name="Batto J."/>
            <person name="Santos M.B.Q.D."/>
            <person name="Blom N."/>
            <person name="Borruel N."/>
            <person name="Burgdorf K.S."/>
            <person name="Boumezbeur F."/>
            <person name="Casellas F."/>
            <person name="Dore J."/>
            <person name="Guarner F."/>
            <person name="Hansen T."/>
            <person name="Hildebrand F."/>
            <person name="Kaas R.S."/>
            <person name="Kennedy S."/>
            <person name="Kristiansen K."/>
            <person name="Kultima J.R."/>
            <person name="Leonard P."/>
            <person name="Levenez F."/>
            <person name="Lund O."/>
            <person name="Moumen B."/>
            <person name="Le Paslier D."/>
            <person name="Pons N."/>
            <person name="Pedersen O."/>
            <person name="Prifti E."/>
            <person name="Qin J."/>
            <person name="Raes J."/>
            <person name="Tap J."/>
            <person name="Tims S."/>
            <person name="Ussery D.W."/>
            <person name="Yamada T."/>
            <person name="MetaHit consortium"/>
            <person name="Renault P."/>
            <person name="Sicheritz-Ponten T."/>
            <person name="Bork P."/>
            <person name="Wang J."/>
            <person name="Brunak S."/>
            <person name="Ehrlich S.D."/>
        </authorList>
    </citation>
    <scope>NUCLEOTIDE SEQUENCE [LARGE SCALE GENOMIC DNA]</scope>
</reference>
<comment type="caution">
    <text evidence="3">The sequence shown here is derived from an EMBL/GenBank/DDBJ whole genome shotgun (WGS) entry which is preliminary data.</text>
</comment>
<dbReference type="InterPro" id="IPR035107">
    <property type="entry name" value="tRNA_thiolation_TtcA_Ctu1"/>
</dbReference>
<dbReference type="PANTHER" id="PTHR43686">
    <property type="entry name" value="SULFURTRANSFERASE-RELATED"/>
    <property type="match status" value="1"/>
</dbReference>
<evidence type="ECO:0000313" key="4">
    <source>
        <dbReference type="Proteomes" id="UP000018141"/>
    </source>
</evidence>
<dbReference type="SUPFAM" id="SSF52402">
    <property type="entry name" value="Adenine nucleotide alpha hydrolases-like"/>
    <property type="match status" value="1"/>
</dbReference>
<dbReference type="Pfam" id="PF01171">
    <property type="entry name" value="ATP_bind_3"/>
    <property type="match status" value="1"/>
</dbReference>
<evidence type="ECO:0000259" key="2">
    <source>
        <dbReference type="Pfam" id="PF01171"/>
    </source>
</evidence>
<dbReference type="PANTHER" id="PTHR43686:SF1">
    <property type="entry name" value="AMINOTRAN_5 DOMAIN-CONTAINING PROTEIN"/>
    <property type="match status" value="1"/>
</dbReference>
<keyword evidence="1" id="KW-0808">Transferase</keyword>
<dbReference type="EMBL" id="CBHH010000019">
    <property type="protein sequence ID" value="CDD55730.1"/>
    <property type="molecule type" value="Genomic_DNA"/>
</dbReference>
<protein>
    <recommendedName>
        <fullName evidence="2">tRNA(Ile)-lysidine/2-thiocytidine synthase N-terminal domain-containing protein</fullName>
    </recommendedName>
</protein>
<dbReference type="GO" id="GO:0016740">
    <property type="term" value="F:transferase activity"/>
    <property type="evidence" value="ECO:0007669"/>
    <property type="project" value="UniProtKB-KW"/>
</dbReference>
<dbReference type="PIRSF" id="PIRSF004976">
    <property type="entry name" value="ATPase_YdaO"/>
    <property type="match status" value="1"/>
</dbReference>
<proteinExistence type="predicted"/>
<dbReference type="Gene3D" id="3.40.50.620">
    <property type="entry name" value="HUPs"/>
    <property type="match status" value="1"/>
</dbReference>
<evidence type="ECO:0000256" key="1">
    <source>
        <dbReference type="ARBA" id="ARBA00022679"/>
    </source>
</evidence>
<dbReference type="InterPro" id="IPR011063">
    <property type="entry name" value="TilS/TtcA_N"/>
</dbReference>